<evidence type="ECO:0000313" key="3">
    <source>
        <dbReference type="Proteomes" id="UP000646484"/>
    </source>
</evidence>
<dbReference type="EMBL" id="JACOOH010000009">
    <property type="protein sequence ID" value="MBC5623138.1"/>
    <property type="molecule type" value="Genomic_DNA"/>
</dbReference>
<evidence type="ECO:0000259" key="1">
    <source>
        <dbReference type="Pfam" id="PF18922"/>
    </source>
</evidence>
<dbReference type="Proteomes" id="UP000646484">
    <property type="component" value="Unassembled WGS sequence"/>
</dbReference>
<comment type="caution">
    <text evidence="2">The sequence shown here is derived from an EMBL/GenBank/DDBJ whole genome shotgun (WGS) entry which is preliminary data.</text>
</comment>
<sequence length="266" mass="32242">MQNKEHILQDLVKIIIPIYKIDLNHYEMISLGQLVQVLKDYPKVIIKPFGLDIEPILDKFENQFHVQDFDDHYFSDIAGYNRLMLTPEFYKQFIDTKYILIYQLDAFVFRDELNYWCKLDYDYIGAPWLCKLKYERGFMKLFLRTRGLIYSLLKIKHRQQCFYRVGNGGFSLRKTEVFYKIAIEKQEVIRNYLKHVSKSSQFNEDVFWGLEATKDKKFLVPTWQEALFFSFDLFPEIAYCKNGKRLPFGCHRWNKELDFWNKYIEL</sequence>
<dbReference type="RefSeq" id="WP_186978165.1">
    <property type="nucleotide sequence ID" value="NZ_JACOOH010000009.1"/>
</dbReference>
<dbReference type="Pfam" id="PF18922">
    <property type="entry name" value="DUF5672"/>
    <property type="match status" value="1"/>
</dbReference>
<organism evidence="2 3">
    <name type="scientific">Butyricimonas hominis</name>
    <dbReference type="NCBI Taxonomy" id="2763032"/>
    <lineage>
        <taxon>Bacteria</taxon>
        <taxon>Pseudomonadati</taxon>
        <taxon>Bacteroidota</taxon>
        <taxon>Bacteroidia</taxon>
        <taxon>Bacteroidales</taxon>
        <taxon>Odoribacteraceae</taxon>
        <taxon>Butyricimonas</taxon>
    </lineage>
</organism>
<accession>A0ABR7D5A2</accession>
<dbReference type="InterPro" id="IPR043729">
    <property type="entry name" value="DUF5672"/>
</dbReference>
<protein>
    <recommendedName>
        <fullName evidence="1">DUF5672 domain-containing protein</fullName>
    </recommendedName>
</protein>
<proteinExistence type="predicted"/>
<keyword evidence="3" id="KW-1185">Reference proteome</keyword>
<name>A0ABR7D5A2_9BACT</name>
<reference evidence="2 3" key="1">
    <citation type="submission" date="2020-08" db="EMBL/GenBank/DDBJ databases">
        <title>Genome public.</title>
        <authorList>
            <person name="Liu C."/>
            <person name="Sun Q."/>
        </authorList>
    </citation>
    <scope>NUCLEOTIDE SEQUENCE [LARGE SCALE GENOMIC DNA]</scope>
    <source>
        <strain evidence="2 3">NSJ-56</strain>
    </source>
</reference>
<gene>
    <name evidence="2" type="ORF">H8S64_18755</name>
</gene>
<feature type="domain" description="DUF5672" evidence="1">
    <location>
        <begin position="64"/>
        <end position="251"/>
    </location>
</feature>
<evidence type="ECO:0000313" key="2">
    <source>
        <dbReference type="EMBL" id="MBC5623138.1"/>
    </source>
</evidence>